<gene>
    <name evidence="5" type="ORF">ABLG96_15745</name>
</gene>
<reference evidence="5" key="1">
    <citation type="submission" date="2024-05" db="EMBL/GenBank/DDBJ databases">
        <authorList>
            <person name="Cai S.Y."/>
            <person name="Jin L.M."/>
            <person name="Li H.R."/>
        </authorList>
    </citation>
    <scope>NUCLEOTIDE SEQUENCE</scope>
    <source>
        <strain evidence="5">A5-74</strain>
    </source>
</reference>
<dbReference type="SUPFAM" id="SSF55681">
    <property type="entry name" value="Class II aaRS and biotin synthetases"/>
    <property type="match status" value="1"/>
</dbReference>
<dbReference type="AlphaFoldDB" id="A0AAU8DMX5"/>
<evidence type="ECO:0000259" key="4">
    <source>
        <dbReference type="PROSITE" id="PS51733"/>
    </source>
</evidence>
<dbReference type="GO" id="GO:0005737">
    <property type="term" value="C:cytoplasm"/>
    <property type="evidence" value="ECO:0007669"/>
    <property type="project" value="TreeGrafter"/>
</dbReference>
<dbReference type="Gene3D" id="3.30.930.10">
    <property type="entry name" value="Bira Bifunctional Protein, Domain 2"/>
    <property type="match status" value="1"/>
</dbReference>
<dbReference type="EC" id="6.3.4.15" evidence="3"/>
<evidence type="ECO:0000256" key="3">
    <source>
        <dbReference type="ARBA" id="ARBA00024227"/>
    </source>
</evidence>
<dbReference type="RefSeq" id="WP_353648288.1">
    <property type="nucleotide sequence ID" value="NZ_CP159218.1"/>
</dbReference>
<organism evidence="5">
    <name type="scientific">Nakamurella sp. A5-74</name>
    <dbReference type="NCBI Taxonomy" id="3158264"/>
    <lineage>
        <taxon>Bacteria</taxon>
        <taxon>Bacillati</taxon>
        <taxon>Actinomycetota</taxon>
        <taxon>Actinomycetes</taxon>
        <taxon>Nakamurellales</taxon>
        <taxon>Nakamurellaceae</taxon>
        <taxon>Nakamurella</taxon>
    </lineage>
</organism>
<dbReference type="InterPro" id="IPR045864">
    <property type="entry name" value="aa-tRNA-synth_II/BPL/LPL"/>
</dbReference>
<protein>
    <recommendedName>
        <fullName evidence="3">biotin--[biotin carboxyl-carrier protein] ligase</fullName>
        <ecNumber evidence="3">6.3.4.15</ecNumber>
    </recommendedName>
</protein>
<dbReference type="InterPro" id="IPR004143">
    <property type="entry name" value="BPL_LPL_catalytic"/>
</dbReference>
<evidence type="ECO:0000313" key="5">
    <source>
        <dbReference type="EMBL" id="XCG62673.1"/>
    </source>
</evidence>
<dbReference type="Gene3D" id="2.30.30.100">
    <property type="match status" value="1"/>
</dbReference>
<dbReference type="Pfam" id="PF03099">
    <property type="entry name" value="BPL_LplA_LipB"/>
    <property type="match status" value="1"/>
</dbReference>
<dbReference type="InterPro" id="IPR003142">
    <property type="entry name" value="BPL_C"/>
</dbReference>
<evidence type="ECO:0000256" key="2">
    <source>
        <dbReference type="ARBA" id="ARBA00023267"/>
    </source>
</evidence>
<dbReference type="PANTHER" id="PTHR12835">
    <property type="entry name" value="BIOTIN PROTEIN LIGASE"/>
    <property type="match status" value="1"/>
</dbReference>
<keyword evidence="1 5" id="KW-0436">Ligase</keyword>
<dbReference type="InterPro" id="IPR004408">
    <property type="entry name" value="Biotin_CoA_COase_ligase"/>
</dbReference>
<dbReference type="PROSITE" id="PS51733">
    <property type="entry name" value="BPL_LPL_CATALYTIC"/>
    <property type="match status" value="1"/>
</dbReference>
<dbReference type="GO" id="GO:0004077">
    <property type="term" value="F:biotin--[biotin carboxyl-carrier protein] ligase activity"/>
    <property type="evidence" value="ECO:0007669"/>
    <property type="project" value="UniProtKB-EC"/>
</dbReference>
<proteinExistence type="predicted"/>
<dbReference type="NCBIfam" id="TIGR00121">
    <property type="entry name" value="birA_ligase"/>
    <property type="match status" value="1"/>
</dbReference>
<keyword evidence="2" id="KW-0092">Biotin</keyword>
<dbReference type="PANTHER" id="PTHR12835:SF5">
    <property type="entry name" value="BIOTIN--PROTEIN LIGASE"/>
    <property type="match status" value="1"/>
</dbReference>
<name>A0AAU8DMX5_9ACTN</name>
<dbReference type="EMBL" id="CP159218">
    <property type="protein sequence ID" value="XCG62673.1"/>
    <property type="molecule type" value="Genomic_DNA"/>
</dbReference>
<feature type="domain" description="BPL/LPL catalytic" evidence="4">
    <location>
        <begin position="13"/>
        <end position="207"/>
    </location>
</feature>
<dbReference type="Pfam" id="PF02237">
    <property type="entry name" value="BPL_C"/>
    <property type="match status" value="1"/>
</dbReference>
<evidence type="ECO:0000256" key="1">
    <source>
        <dbReference type="ARBA" id="ARBA00022598"/>
    </source>
</evidence>
<sequence length="304" mass="31301">MPVNPRPTSPLDAASVTAALGAGTPWRVRSIGTTGSTNSDLAAEYLAGTIAPGQVLIAQEQTAGRGRLGRGWQAPYGSSQILSVLVRPDGVPLAKRGWIGALLGLALVNAIGERCGIRAQLKWPNDVVLGDSKCAGILAEVVGDAVVVGAGLNLDVHLDEFPPPPIGSTSLPPVSLDTQVPNHASLERVELAAATLRSFTVLLDMFVAAGGDAVASRIRSLYTLQCRTIGRAVRVELPDGTAVVGVGHDITDDGALVVRTIAADGASSLRTFNAGDVVHLRPIDPPDPPGRPGALPVWDALGGR</sequence>
<accession>A0AAU8DMX5</accession>